<dbReference type="AlphaFoldDB" id="A0AAJ0GC74"/>
<protein>
    <recommendedName>
        <fullName evidence="8">Nucleolar protein 12</fullName>
    </recommendedName>
</protein>
<dbReference type="PANTHER" id="PTHR14577">
    <property type="entry name" value="NUCLEOLAR PROTEIN 12"/>
    <property type="match status" value="1"/>
</dbReference>
<dbReference type="EMBL" id="JAWDJX010000017">
    <property type="protein sequence ID" value="KAK3053209.1"/>
    <property type="molecule type" value="Genomic_DNA"/>
</dbReference>
<evidence type="ECO:0000313" key="7">
    <source>
        <dbReference type="Proteomes" id="UP001271007"/>
    </source>
</evidence>
<keyword evidence="4" id="KW-0539">Nucleus</keyword>
<dbReference type="PANTHER" id="PTHR14577:SF0">
    <property type="entry name" value="NUCLEOLAR PROTEIN 12"/>
    <property type="match status" value="1"/>
</dbReference>
<gene>
    <name evidence="6" type="ORF">LTR09_005835</name>
</gene>
<keyword evidence="7" id="KW-1185">Reference proteome</keyword>
<name>A0AAJ0GC74_9PEZI</name>
<accession>A0AAJ0GC74</accession>
<feature type="compositionally biased region" description="Basic and acidic residues" evidence="5">
    <location>
        <begin position="170"/>
        <end position="180"/>
    </location>
</feature>
<reference evidence="6" key="1">
    <citation type="submission" date="2023-04" db="EMBL/GenBank/DDBJ databases">
        <title>Black Yeasts Isolated from many extreme environments.</title>
        <authorList>
            <person name="Coleine C."/>
            <person name="Stajich J.E."/>
            <person name="Selbmann L."/>
        </authorList>
    </citation>
    <scope>NUCLEOTIDE SEQUENCE</scope>
    <source>
        <strain evidence="6">CCFEE 5312</strain>
    </source>
</reference>
<dbReference type="Proteomes" id="UP001271007">
    <property type="component" value="Unassembled WGS sequence"/>
</dbReference>
<comment type="subcellular location">
    <subcellularLocation>
        <location evidence="1">Nucleus</location>
        <location evidence="1">Nucleolus</location>
    </subcellularLocation>
</comment>
<dbReference type="GO" id="GO:0019843">
    <property type="term" value="F:rRNA binding"/>
    <property type="evidence" value="ECO:0007669"/>
    <property type="project" value="TreeGrafter"/>
</dbReference>
<comment type="caution">
    <text evidence="6">The sequence shown here is derived from an EMBL/GenBank/DDBJ whole genome shotgun (WGS) entry which is preliminary data.</text>
</comment>
<feature type="region of interest" description="Disordered" evidence="5">
    <location>
        <begin position="42"/>
        <end position="199"/>
    </location>
</feature>
<feature type="compositionally biased region" description="Basic and acidic residues" evidence="5">
    <location>
        <begin position="43"/>
        <end position="75"/>
    </location>
</feature>
<dbReference type="Pfam" id="PF09805">
    <property type="entry name" value="Nop25"/>
    <property type="match status" value="1"/>
</dbReference>
<evidence type="ECO:0000256" key="5">
    <source>
        <dbReference type="SAM" id="MobiDB-lite"/>
    </source>
</evidence>
<comment type="similarity">
    <text evidence="2">Belongs to the RRP17 family.</text>
</comment>
<sequence>MPPPSKRLKTSKPGKVGKVAEITFDPAARTEYLTGFHKRKLQRKENAREQAVKREKEERVEERRQIREQRKEDLAQHVAQVNAELRKQEEFSDAEGDDANVDWGGVATSAPAVQDAEEEFVDEDKFTTVTVEPMGEPGVEEVDKDAPKKDYRNSNKDVKKRPPKKKTIKFRYETKAERQATRQKQKSKNHAAKARRMGE</sequence>
<evidence type="ECO:0000256" key="4">
    <source>
        <dbReference type="ARBA" id="ARBA00023242"/>
    </source>
</evidence>
<feature type="compositionally biased region" description="Basic and acidic residues" evidence="5">
    <location>
        <begin position="144"/>
        <end position="157"/>
    </location>
</feature>
<evidence type="ECO:0008006" key="8">
    <source>
        <dbReference type="Google" id="ProtNLM"/>
    </source>
</evidence>
<dbReference type="GO" id="GO:0005730">
    <property type="term" value="C:nucleolus"/>
    <property type="evidence" value="ECO:0007669"/>
    <property type="project" value="UniProtKB-SubCell"/>
</dbReference>
<feature type="compositionally biased region" description="Basic residues" evidence="5">
    <location>
        <begin position="158"/>
        <end position="169"/>
    </location>
</feature>
<keyword evidence="3" id="KW-0175">Coiled coil</keyword>
<proteinExistence type="inferred from homology"/>
<evidence type="ECO:0000256" key="3">
    <source>
        <dbReference type="ARBA" id="ARBA00023054"/>
    </source>
</evidence>
<dbReference type="InterPro" id="IPR019186">
    <property type="entry name" value="Nucleolar_protein_12"/>
</dbReference>
<evidence type="ECO:0000256" key="1">
    <source>
        <dbReference type="ARBA" id="ARBA00004604"/>
    </source>
</evidence>
<evidence type="ECO:0000256" key="2">
    <source>
        <dbReference type="ARBA" id="ARBA00007175"/>
    </source>
</evidence>
<organism evidence="6 7">
    <name type="scientific">Extremus antarcticus</name>
    <dbReference type="NCBI Taxonomy" id="702011"/>
    <lineage>
        <taxon>Eukaryota</taxon>
        <taxon>Fungi</taxon>
        <taxon>Dikarya</taxon>
        <taxon>Ascomycota</taxon>
        <taxon>Pezizomycotina</taxon>
        <taxon>Dothideomycetes</taxon>
        <taxon>Dothideomycetidae</taxon>
        <taxon>Mycosphaerellales</taxon>
        <taxon>Extremaceae</taxon>
        <taxon>Extremus</taxon>
    </lineage>
</organism>
<feature type="compositionally biased region" description="Acidic residues" evidence="5">
    <location>
        <begin position="91"/>
        <end position="100"/>
    </location>
</feature>
<feature type="compositionally biased region" description="Basic residues" evidence="5">
    <location>
        <begin position="181"/>
        <end position="199"/>
    </location>
</feature>
<evidence type="ECO:0000313" key="6">
    <source>
        <dbReference type="EMBL" id="KAK3053209.1"/>
    </source>
</evidence>